<organism evidence="12 13">
    <name type="scientific">Cymbomonas tetramitiformis</name>
    <dbReference type="NCBI Taxonomy" id="36881"/>
    <lineage>
        <taxon>Eukaryota</taxon>
        <taxon>Viridiplantae</taxon>
        <taxon>Chlorophyta</taxon>
        <taxon>Pyramimonadophyceae</taxon>
        <taxon>Pyramimonadales</taxon>
        <taxon>Pyramimonadaceae</taxon>
        <taxon>Cymbomonas</taxon>
    </lineage>
</organism>
<evidence type="ECO:0000256" key="7">
    <source>
        <dbReference type="ARBA" id="ARBA00023212"/>
    </source>
</evidence>
<keyword evidence="4 9" id="KW-0547">Nucleotide-binding</keyword>
<evidence type="ECO:0000256" key="4">
    <source>
        <dbReference type="ARBA" id="ARBA00022741"/>
    </source>
</evidence>
<feature type="region of interest" description="Disordered" evidence="10">
    <location>
        <begin position="1"/>
        <end position="64"/>
    </location>
</feature>
<evidence type="ECO:0000256" key="8">
    <source>
        <dbReference type="ARBA" id="ARBA00061030"/>
    </source>
</evidence>
<dbReference type="GO" id="GO:0007018">
    <property type="term" value="P:microtubule-based movement"/>
    <property type="evidence" value="ECO:0007669"/>
    <property type="project" value="InterPro"/>
</dbReference>
<keyword evidence="2" id="KW-0963">Cytoplasm</keyword>
<evidence type="ECO:0000313" key="13">
    <source>
        <dbReference type="Proteomes" id="UP001190700"/>
    </source>
</evidence>
<feature type="compositionally biased region" description="Basic and acidic residues" evidence="10">
    <location>
        <begin position="20"/>
        <end position="30"/>
    </location>
</feature>
<keyword evidence="3" id="KW-0493">Microtubule</keyword>
<accession>A0AAE0H091</accession>
<reference evidence="12 13" key="1">
    <citation type="journal article" date="2015" name="Genome Biol. Evol.">
        <title>Comparative Genomics of a Bacterivorous Green Alga Reveals Evolutionary Causalities and Consequences of Phago-Mixotrophic Mode of Nutrition.</title>
        <authorList>
            <person name="Burns J.A."/>
            <person name="Paasch A."/>
            <person name="Narechania A."/>
            <person name="Kim E."/>
        </authorList>
    </citation>
    <scope>NUCLEOTIDE SEQUENCE [LARGE SCALE GENOMIC DNA]</scope>
    <source>
        <strain evidence="12 13">PLY_AMNH</strain>
    </source>
</reference>
<dbReference type="Proteomes" id="UP001190700">
    <property type="component" value="Unassembled WGS sequence"/>
</dbReference>
<dbReference type="GO" id="GO:0008017">
    <property type="term" value="F:microtubule binding"/>
    <property type="evidence" value="ECO:0007669"/>
    <property type="project" value="InterPro"/>
</dbReference>
<feature type="compositionally biased region" description="Gly residues" evidence="10">
    <location>
        <begin position="546"/>
        <end position="556"/>
    </location>
</feature>
<keyword evidence="7" id="KW-0206">Cytoskeleton</keyword>
<keyword evidence="13" id="KW-1185">Reference proteome</keyword>
<keyword evidence="5 9" id="KW-0067">ATP-binding</keyword>
<dbReference type="InterPro" id="IPR027417">
    <property type="entry name" value="P-loop_NTPase"/>
</dbReference>
<evidence type="ECO:0000256" key="6">
    <source>
        <dbReference type="ARBA" id="ARBA00023175"/>
    </source>
</evidence>
<dbReference type="Pfam" id="PF00225">
    <property type="entry name" value="Kinesin"/>
    <property type="match status" value="1"/>
</dbReference>
<dbReference type="GO" id="GO:0005524">
    <property type="term" value="F:ATP binding"/>
    <property type="evidence" value="ECO:0007669"/>
    <property type="project" value="UniProtKB-UniRule"/>
</dbReference>
<protein>
    <recommendedName>
        <fullName evidence="11">Kinesin motor domain-containing protein</fullName>
    </recommendedName>
</protein>
<dbReference type="InterPro" id="IPR036961">
    <property type="entry name" value="Kinesin_motor_dom_sf"/>
</dbReference>
<dbReference type="FunFam" id="3.40.850.10:FF:000012">
    <property type="entry name" value="Kinesin-like protein"/>
    <property type="match status" value="1"/>
</dbReference>
<evidence type="ECO:0000259" key="11">
    <source>
        <dbReference type="PROSITE" id="PS50067"/>
    </source>
</evidence>
<dbReference type="SUPFAM" id="SSF52540">
    <property type="entry name" value="P-loop containing nucleoside triphosphate hydrolases"/>
    <property type="match status" value="1"/>
</dbReference>
<dbReference type="GO" id="GO:1903338">
    <property type="term" value="P:regulation of cell wall organization or biogenesis"/>
    <property type="evidence" value="ECO:0007669"/>
    <property type="project" value="UniProtKB-ARBA"/>
</dbReference>
<feature type="domain" description="Kinesin motor" evidence="11">
    <location>
        <begin position="132"/>
        <end position="452"/>
    </location>
</feature>
<feature type="compositionally biased region" description="Polar residues" evidence="10">
    <location>
        <begin position="560"/>
        <end position="569"/>
    </location>
</feature>
<dbReference type="GO" id="GO:0007019">
    <property type="term" value="P:microtubule depolymerization"/>
    <property type="evidence" value="ECO:0007669"/>
    <property type="project" value="TreeGrafter"/>
</dbReference>
<dbReference type="PRINTS" id="PR00380">
    <property type="entry name" value="KINESINHEAVY"/>
</dbReference>
<evidence type="ECO:0000256" key="1">
    <source>
        <dbReference type="ARBA" id="ARBA00004245"/>
    </source>
</evidence>
<evidence type="ECO:0000256" key="9">
    <source>
        <dbReference type="PROSITE-ProRule" id="PRU00283"/>
    </source>
</evidence>
<keyword evidence="6 9" id="KW-0505">Motor protein</keyword>
<dbReference type="AlphaFoldDB" id="A0AAE0H091"/>
<dbReference type="Gene3D" id="3.40.850.10">
    <property type="entry name" value="Kinesin motor domain"/>
    <property type="match status" value="1"/>
</dbReference>
<evidence type="ECO:0000313" key="12">
    <source>
        <dbReference type="EMBL" id="KAK3287602.1"/>
    </source>
</evidence>
<feature type="compositionally biased region" description="Low complexity" evidence="10">
    <location>
        <begin position="486"/>
        <end position="497"/>
    </location>
</feature>
<comment type="caution">
    <text evidence="12">The sequence shown here is derived from an EMBL/GenBank/DDBJ whole genome shotgun (WGS) entry which is preliminary data.</text>
</comment>
<dbReference type="GO" id="GO:0003777">
    <property type="term" value="F:microtubule motor activity"/>
    <property type="evidence" value="ECO:0007669"/>
    <property type="project" value="InterPro"/>
</dbReference>
<dbReference type="PANTHER" id="PTHR47971">
    <property type="entry name" value="KINESIN-RELATED PROTEIN 6"/>
    <property type="match status" value="1"/>
</dbReference>
<dbReference type="GO" id="GO:0005874">
    <property type="term" value="C:microtubule"/>
    <property type="evidence" value="ECO:0007669"/>
    <property type="project" value="UniProtKB-KW"/>
</dbReference>
<evidence type="ECO:0000256" key="10">
    <source>
        <dbReference type="SAM" id="MobiDB-lite"/>
    </source>
</evidence>
<name>A0AAE0H091_9CHLO</name>
<gene>
    <name evidence="12" type="ORF">CYMTET_4902</name>
</gene>
<evidence type="ECO:0000256" key="5">
    <source>
        <dbReference type="ARBA" id="ARBA00022840"/>
    </source>
</evidence>
<dbReference type="PANTHER" id="PTHR47971:SF8">
    <property type="entry name" value="KINESIN-LIKE PROTEIN"/>
    <property type="match status" value="1"/>
</dbReference>
<dbReference type="InterPro" id="IPR027640">
    <property type="entry name" value="Kinesin-like_fam"/>
</dbReference>
<comment type="subcellular location">
    <subcellularLocation>
        <location evidence="1">Cytoplasm</location>
        <location evidence="1">Cytoskeleton</location>
    </subcellularLocation>
</comment>
<feature type="region of interest" description="Disordered" evidence="10">
    <location>
        <begin position="483"/>
        <end position="569"/>
    </location>
</feature>
<dbReference type="EMBL" id="LGRX02000788">
    <property type="protein sequence ID" value="KAK3287602.1"/>
    <property type="molecule type" value="Genomic_DNA"/>
</dbReference>
<dbReference type="CDD" id="cd01367">
    <property type="entry name" value="KISc_KIF2_like"/>
    <property type="match status" value="1"/>
</dbReference>
<dbReference type="InterPro" id="IPR001752">
    <property type="entry name" value="Kinesin_motor_dom"/>
</dbReference>
<evidence type="ECO:0000256" key="3">
    <source>
        <dbReference type="ARBA" id="ARBA00022701"/>
    </source>
</evidence>
<comment type="similarity">
    <text evidence="8">Belongs to the TRAFAC class myosin-kinesin ATPase superfamily. Kinesin family. KIN-13 subfamily.</text>
</comment>
<sequence>MPLACSAPRRPSAGGKGPGKKPEVPPKEAEPSAVPTQERAGGRRMSAPPAVPPSANSPGVQKSACVMQVERIKAKREERRLQADAAAKRKEDNKRYYGNDADAVEYMQMIEAERTLFQENPPPTRDHNPHAKVVVMVRKRPLNKKEEGSRAFDVITMFDRDTGRLVLHEPKTKVDMSKCVDNHHFAFDKIFAEHTANQEVYDHAVRPLVEQCISQEGCMATAFAYGQTGSGKTFTMAAVYTAAAHSILRSARQYGLRVGISFFEIYGVKCFDLLANRKPVNILEDAKGKVCLVGLVEHPVEGPDQVLQLVEHGTRCRSTGSTSANETSSRSHSVFQIVLKEPEGGQRSTRKLALIDLAGSERGADTANADRKTRNEGAEINKSLLALKECIRALSTGSSHVPFRGSKLTQVLRDAFVGERSRTVLLAHVAPASNSAEHSLNTLRYADRIKEMAPAGQGDALPGPNFPPSVDYELRDVHAEDGEGTLPLLPLAPNRPAGDAARRNNPMSPGGGAVGRARRAESDNGAASARGDGGGRAAPKGPPRLPGGGDRGGGGARAVNPSQAASQQAIDKLEETRKHVIREEEDIRALHAALLAEQKKLVAEEAALLQNGNMESYVETVEQILDMRAALDAQLRDHIATYKQLLLDEEMSTKQLADLVWA</sequence>
<feature type="binding site" evidence="9">
    <location>
        <begin position="226"/>
        <end position="233"/>
    </location>
    <ligand>
        <name>ATP</name>
        <dbReference type="ChEBI" id="CHEBI:30616"/>
    </ligand>
</feature>
<evidence type="ECO:0000256" key="2">
    <source>
        <dbReference type="ARBA" id="ARBA00022490"/>
    </source>
</evidence>
<dbReference type="SMART" id="SM00129">
    <property type="entry name" value="KISc"/>
    <property type="match status" value="1"/>
</dbReference>
<dbReference type="PROSITE" id="PS50067">
    <property type="entry name" value="KINESIN_MOTOR_2"/>
    <property type="match status" value="1"/>
</dbReference>
<proteinExistence type="inferred from homology"/>